<dbReference type="InterPro" id="IPR027417">
    <property type="entry name" value="P-loop_NTPase"/>
</dbReference>
<dbReference type="GO" id="GO:0005524">
    <property type="term" value="F:ATP binding"/>
    <property type="evidence" value="ECO:0007669"/>
    <property type="project" value="UniProtKB-KW"/>
</dbReference>
<dbReference type="PANTHER" id="PTHR19211:SF6">
    <property type="entry name" value="BLL7188 PROTEIN"/>
    <property type="match status" value="1"/>
</dbReference>
<dbReference type="InterPro" id="IPR003439">
    <property type="entry name" value="ABC_transporter-like_ATP-bd"/>
</dbReference>
<keyword evidence="2" id="KW-0547">Nucleotide-binding</keyword>
<proteinExistence type="predicted"/>
<keyword evidence="7" id="KW-1185">Reference proteome</keyword>
<evidence type="ECO:0000256" key="1">
    <source>
        <dbReference type="ARBA" id="ARBA00022737"/>
    </source>
</evidence>
<dbReference type="SMART" id="SM00382">
    <property type="entry name" value="AAA"/>
    <property type="match status" value="2"/>
</dbReference>
<dbReference type="EMBL" id="CP141059">
    <property type="protein sequence ID" value="WQQ27964.1"/>
    <property type="molecule type" value="Genomic_DNA"/>
</dbReference>
<evidence type="ECO:0000256" key="4">
    <source>
        <dbReference type="SAM" id="Coils"/>
    </source>
</evidence>
<organism evidence="6 7">
    <name type="scientific">Nocardioides bizhenqiangii</name>
    <dbReference type="NCBI Taxonomy" id="3095076"/>
    <lineage>
        <taxon>Bacteria</taxon>
        <taxon>Bacillati</taxon>
        <taxon>Actinomycetota</taxon>
        <taxon>Actinomycetes</taxon>
        <taxon>Propionibacteriales</taxon>
        <taxon>Nocardioidaceae</taxon>
        <taxon>Nocardioides</taxon>
    </lineage>
</organism>
<keyword evidence="3 6" id="KW-0067">ATP-binding</keyword>
<reference evidence="7" key="1">
    <citation type="submission" date="2023-12" db="EMBL/GenBank/DDBJ databases">
        <title>Novel species in genus Nocardioides.</title>
        <authorList>
            <person name="Zhou H."/>
        </authorList>
    </citation>
    <scope>NUCLEOTIDE SEQUENCE [LARGE SCALE GENOMIC DNA]</scope>
    <source>
        <strain evidence="7">HM61</strain>
    </source>
</reference>
<dbReference type="Gene3D" id="3.40.50.300">
    <property type="entry name" value="P-loop containing nucleotide triphosphate hydrolases"/>
    <property type="match status" value="2"/>
</dbReference>
<keyword evidence="1" id="KW-0677">Repeat</keyword>
<evidence type="ECO:0000313" key="6">
    <source>
        <dbReference type="EMBL" id="WQQ27964.1"/>
    </source>
</evidence>
<dbReference type="CDD" id="cd03221">
    <property type="entry name" value="ABCF_EF-3"/>
    <property type="match status" value="1"/>
</dbReference>
<gene>
    <name evidence="6" type="ORF">SHK19_06940</name>
</gene>
<name>A0ABZ0ZVL9_9ACTN</name>
<feature type="domain" description="ABC transporter" evidence="5">
    <location>
        <begin position="5"/>
        <end position="237"/>
    </location>
</feature>
<dbReference type="Proteomes" id="UP001327225">
    <property type="component" value="Chromosome"/>
</dbReference>
<dbReference type="SUPFAM" id="SSF52540">
    <property type="entry name" value="P-loop containing nucleoside triphosphate hydrolases"/>
    <property type="match status" value="2"/>
</dbReference>
<accession>A0ABZ0ZVL9</accession>
<feature type="domain" description="ABC transporter" evidence="5">
    <location>
        <begin position="334"/>
        <end position="522"/>
    </location>
</feature>
<feature type="coiled-coil region" evidence="4">
    <location>
        <begin position="297"/>
        <end position="324"/>
    </location>
</feature>
<evidence type="ECO:0000313" key="7">
    <source>
        <dbReference type="Proteomes" id="UP001327225"/>
    </source>
</evidence>
<protein>
    <submittedName>
        <fullName evidence="6">ABC-F family ATP-binding cassette domain-containing protein</fullName>
    </submittedName>
</protein>
<dbReference type="PANTHER" id="PTHR19211">
    <property type="entry name" value="ATP-BINDING TRANSPORT PROTEIN-RELATED"/>
    <property type="match status" value="1"/>
</dbReference>
<evidence type="ECO:0000259" key="5">
    <source>
        <dbReference type="PROSITE" id="PS50893"/>
    </source>
</evidence>
<keyword evidence="4" id="KW-0175">Coiled coil</keyword>
<dbReference type="InterPro" id="IPR003593">
    <property type="entry name" value="AAA+_ATPase"/>
</dbReference>
<sequence length="522" mass="56041">MSSVITLSSVAFAWPDGTPVLRELDLHVGAGRSGLVGANGSGKSTLLRLIAGELRPSGGNVAVTGRLGYLPQDITLRREQPVTEFLGIARVLRAIRAVEGGSTDQADLDAVGDAWDVEDRAAAELARLGLPDDTLARRTAELSGGEVTQLGLARVLLDRPDVLLLDEPTNNLDARARERLYDVVDSWRGTMLVVTHDRDLLERMDRIGDLREGRVRWYGGGYTSYVDQVAAEQAAAEQAVTTARSDLRRQRADRAEAERVLAVRRRQGRAAQLAGGIPKIVSGAKKRSAENSASAYRKVHDERLAAARDRLDEAESRLRVDREIRVDLPDTVVHRGQEVLTTRELVLRTGTAVDLQVQGPERIAVTGPNGAGKTTLLHTLAGRLCPSGGTATVHVPVGLLPQRLDVLDEDLTVAENVALRAPDASVTAVRARLARFLFRGSAADKQVAALSGGERFRASLAALLLAEPAPRLLLLDEPTNNLDFASYDALVSALAGYGGALIVAGHDDRFLADIGIDRAVDL</sequence>
<dbReference type="InterPro" id="IPR050611">
    <property type="entry name" value="ABCF"/>
</dbReference>
<evidence type="ECO:0000256" key="3">
    <source>
        <dbReference type="ARBA" id="ARBA00022840"/>
    </source>
</evidence>
<dbReference type="Pfam" id="PF00005">
    <property type="entry name" value="ABC_tran"/>
    <property type="match status" value="2"/>
</dbReference>
<dbReference type="PROSITE" id="PS50893">
    <property type="entry name" value="ABC_TRANSPORTER_2"/>
    <property type="match status" value="2"/>
</dbReference>
<dbReference type="RefSeq" id="WP_322938211.1">
    <property type="nucleotide sequence ID" value="NZ_CP141059.1"/>
</dbReference>
<evidence type="ECO:0000256" key="2">
    <source>
        <dbReference type="ARBA" id="ARBA00022741"/>
    </source>
</evidence>